<dbReference type="Proteomes" id="UP000288843">
    <property type="component" value="Unassembled WGS sequence"/>
</dbReference>
<gene>
    <name evidence="1" type="ORF">DN603_26790</name>
</gene>
<evidence type="ECO:0008006" key="3">
    <source>
        <dbReference type="Google" id="ProtNLM"/>
    </source>
</evidence>
<dbReference type="AlphaFoldDB" id="A0A443VF91"/>
<protein>
    <recommendedName>
        <fullName evidence="3">DUF2513 domain-containing protein</fullName>
    </recommendedName>
</protein>
<comment type="caution">
    <text evidence="1">The sequence shown here is derived from an EMBL/GenBank/DDBJ whole genome shotgun (WGS) entry which is preliminary data.</text>
</comment>
<evidence type="ECO:0000313" key="1">
    <source>
        <dbReference type="EMBL" id="RWT16092.1"/>
    </source>
</evidence>
<proteinExistence type="predicted"/>
<dbReference type="RefSeq" id="WP_128320240.1">
    <property type="nucleotide sequence ID" value="NZ_QKOX01000042.1"/>
</dbReference>
<name>A0A443VF91_RAOPL</name>
<sequence>MNIRKDILISILTRLAGIYPDCTDEHTYREYVSEQTSEKIFMGHLLYLAEKGLIETDLRWDIGHRKYQLTPGLLRINCNGLDFLKEQARVL</sequence>
<reference evidence="1 2" key="1">
    <citation type="submission" date="2018-06" db="EMBL/GenBank/DDBJ databases">
        <title>Carbapenemase-producing Enterobacteriaceae present in wastewater treatment plant effluent and nearby surface waters in the US.</title>
        <authorList>
            <person name="Mathys D.A."/>
            <person name="Mollenkopf D.F."/>
            <person name="Feicht S.M."/>
            <person name="Adams R.J."/>
            <person name="Albers A.L."/>
            <person name="Stuever D.M."/>
            <person name="Daniels J.B."/>
            <person name="Wittum T.E."/>
        </authorList>
    </citation>
    <scope>NUCLEOTIDE SEQUENCE [LARGE SCALE GENOMIC DNA]</scope>
    <source>
        <strain evidence="1 2">GEO_47_Down_B</strain>
    </source>
</reference>
<dbReference type="EMBL" id="QKOX01000042">
    <property type="protein sequence ID" value="RWT16092.1"/>
    <property type="molecule type" value="Genomic_DNA"/>
</dbReference>
<evidence type="ECO:0000313" key="2">
    <source>
        <dbReference type="Proteomes" id="UP000288843"/>
    </source>
</evidence>
<accession>A0A443VF91</accession>
<organism evidence="1 2">
    <name type="scientific">Raoultella planticola</name>
    <name type="common">Klebsiella planticola</name>
    <dbReference type="NCBI Taxonomy" id="575"/>
    <lineage>
        <taxon>Bacteria</taxon>
        <taxon>Pseudomonadati</taxon>
        <taxon>Pseudomonadota</taxon>
        <taxon>Gammaproteobacteria</taxon>
        <taxon>Enterobacterales</taxon>
        <taxon>Enterobacteriaceae</taxon>
        <taxon>Klebsiella/Raoultella group</taxon>
        <taxon>Raoultella</taxon>
    </lineage>
</organism>